<dbReference type="AlphaFoldDB" id="A0A2Z2NQS0"/>
<name>A0A2Z2NQS0_9GAMM</name>
<dbReference type="SUPFAM" id="SSF52172">
    <property type="entry name" value="CheY-like"/>
    <property type="match status" value="1"/>
</dbReference>
<dbReference type="InterPro" id="IPR001789">
    <property type="entry name" value="Sig_transdc_resp-reg_receiver"/>
</dbReference>
<sequence length="237" mass="26241">MKLLLVEDSHRLQRSLGAGLRNSGYVLDQAYDGEQAWAFLCGSEYDIVVLDLMIPKIDGLTLLSKLRRGGIQAQVIILSARDTTEDRIKGLDAGADDYLVKPFSFDELLSRLRALSRRPISAQASLNSEIQILGVVIDMKDRTVMYDQQQIILTPSEYNIVALLAQRRGQIHTHDQLIDRLYDSSSDVTRNAIEAHVSALRRKLKAAGAPALVENRRGFGYFIAAKTAGESAANQAE</sequence>
<keyword evidence="4 7" id="KW-0238">DNA-binding</keyword>
<dbReference type="PROSITE" id="PS51755">
    <property type="entry name" value="OMPR_PHOB"/>
    <property type="match status" value="1"/>
</dbReference>
<evidence type="ECO:0000256" key="3">
    <source>
        <dbReference type="ARBA" id="ARBA00023015"/>
    </source>
</evidence>
<evidence type="ECO:0000256" key="7">
    <source>
        <dbReference type="PROSITE-ProRule" id="PRU01091"/>
    </source>
</evidence>
<evidence type="ECO:0000256" key="1">
    <source>
        <dbReference type="ARBA" id="ARBA00022553"/>
    </source>
</evidence>
<dbReference type="Gene3D" id="3.40.50.2300">
    <property type="match status" value="1"/>
</dbReference>
<dbReference type="InterPro" id="IPR036388">
    <property type="entry name" value="WH-like_DNA-bd_sf"/>
</dbReference>
<dbReference type="Gene3D" id="1.10.10.10">
    <property type="entry name" value="Winged helix-like DNA-binding domain superfamily/Winged helix DNA-binding domain"/>
    <property type="match status" value="1"/>
</dbReference>
<dbReference type="Pfam" id="PF00072">
    <property type="entry name" value="Response_reg"/>
    <property type="match status" value="1"/>
</dbReference>
<feature type="DNA-binding region" description="OmpR/PhoB-type" evidence="7">
    <location>
        <begin position="127"/>
        <end position="225"/>
    </location>
</feature>
<dbReference type="RefSeq" id="WP_088917658.1">
    <property type="nucleotide sequence ID" value="NZ_CP018632.1"/>
</dbReference>
<dbReference type="PANTHER" id="PTHR48111:SF1">
    <property type="entry name" value="TWO-COMPONENT RESPONSE REGULATOR ORR33"/>
    <property type="match status" value="1"/>
</dbReference>
<dbReference type="GO" id="GO:0032993">
    <property type="term" value="C:protein-DNA complex"/>
    <property type="evidence" value="ECO:0007669"/>
    <property type="project" value="TreeGrafter"/>
</dbReference>
<dbReference type="SMART" id="SM00448">
    <property type="entry name" value="REC"/>
    <property type="match status" value="1"/>
</dbReference>
<keyword evidence="1 6" id="KW-0597">Phosphoprotein</keyword>
<dbReference type="CDD" id="cd00383">
    <property type="entry name" value="trans_reg_C"/>
    <property type="match status" value="1"/>
</dbReference>
<dbReference type="Pfam" id="PF00486">
    <property type="entry name" value="Trans_reg_C"/>
    <property type="match status" value="1"/>
</dbReference>
<dbReference type="GO" id="GO:0006355">
    <property type="term" value="P:regulation of DNA-templated transcription"/>
    <property type="evidence" value="ECO:0007669"/>
    <property type="project" value="InterPro"/>
</dbReference>
<dbReference type="GO" id="GO:0000156">
    <property type="term" value="F:phosphorelay response regulator activity"/>
    <property type="evidence" value="ECO:0007669"/>
    <property type="project" value="TreeGrafter"/>
</dbReference>
<evidence type="ECO:0000256" key="4">
    <source>
        <dbReference type="ARBA" id="ARBA00023125"/>
    </source>
</evidence>
<evidence type="ECO:0000256" key="2">
    <source>
        <dbReference type="ARBA" id="ARBA00023012"/>
    </source>
</evidence>
<keyword evidence="3" id="KW-0805">Transcription regulation</keyword>
<dbReference type="PANTHER" id="PTHR48111">
    <property type="entry name" value="REGULATOR OF RPOS"/>
    <property type="match status" value="1"/>
</dbReference>
<dbReference type="PROSITE" id="PS50110">
    <property type="entry name" value="RESPONSE_REGULATORY"/>
    <property type="match status" value="1"/>
</dbReference>
<accession>A0A2Z2NQS0</accession>
<dbReference type="Proteomes" id="UP000250079">
    <property type="component" value="Chromosome"/>
</dbReference>
<evidence type="ECO:0000313" key="10">
    <source>
        <dbReference type="EMBL" id="ASJ72341.1"/>
    </source>
</evidence>
<evidence type="ECO:0000256" key="5">
    <source>
        <dbReference type="ARBA" id="ARBA00023163"/>
    </source>
</evidence>
<dbReference type="InterPro" id="IPR039420">
    <property type="entry name" value="WalR-like"/>
</dbReference>
<feature type="domain" description="OmpR/PhoB-type" evidence="9">
    <location>
        <begin position="127"/>
        <end position="225"/>
    </location>
</feature>
<keyword evidence="2" id="KW-0902">Two-component regulatory system</keyword>
<keyword evidence="11" id="KW-1185">Reference proteome</keyword>
<dbReference type="Gene3D" id="6.10.250.690">
    <property type="match status" value="1"/>
</dbReference>
<proteinExistence type="predicted"/>
<keyword evidence="5" id="KW-0804">Transcription</keyword>
<dbReference type="KEGG" id="gai:IMCC3135_11255"/>
<dbReference type="GO" id="GO:0005829">
    <property type="term" value="C:cytosol"/>
    <property type="evidence" value="ECO:0007669"/>
    <property type="project" value="TreeGrafter"/>
</dbReference>
<evidence type="ECO:0000259" key="9">
    <source>
        <dbReference type="PROSITE" id="PS51755"/>
    </source>
</evidence>
<dbReference type="InterPro" id="IPR011006">
    <property type="entry name" value="CheY-like_superfamily"/>
</dbReference>
<dbReference type="InterPro" id="IPR001867">
    <property type="entry name" value="OmpR/PhoB-type_DNA-bd"/>
</dbReference>
<feature type="modified residue" description="4-aspartylphosphate" evidence="6">
    <location>
        <position position="51"/>
    </location>
</feature>
<feature type="domain" description="Response regulatory" evidence="8">
    <location>
        <begin position="2"/>
        <end position="116"/>
    </location>
</feature>
<dbReference type="SMART" id="SM00862">
    <property type="entry name" value="Trans_reg_C"/>
    <property type="match status" value="1"/>
</dbReference>
<reference evidence="10 11" key="1">
    <citation type="submission" date="2016-12" db="EMBL/GenBank/DDBJ databases">
        <authorList>
            <person name="Song W.-J."/>
            <person name="Kurnit D.M."/>
        </authorList>
    </citation>
    <scope>NUCLEOTIDE SEQUENCE [LARGE SCALE GENOMIC DNA]</scope>
    <source>
        <strain evidence="10 11">IMCC3135</strain>
    </source>
</reference>
<evidence type="ECO:0000259" key="8">
    <source>
        <dbReference type="PROSITE" id="PS50110"/>
    </source>
</evidence>
<evidence type="ECO:0000313" key="11">
    <source>
        <dbReference type="Proteomes" id="UP000250079"/>
    </source>
</evidence>
<dbReference type="OrthoDB" id="4127888at2"/>
<dbReference type="GO" id="GO:0000976">
    <property type="term" value="F:transcription cis-regulatory region binding"/>
    <property type="evidence" value="ECO:0007669"/>
    <property type="project" value="TreeGrafter"/>
</dbReference>
<protein>
    <submittedName>
        <fullName evidence="10">Putative transcriptional regulatory protein YedW</fullName>
    </submittedName>
</protein>
<dbReference type="EMBL" id="CP018632">
    <property type="protein sequence ID" value="ASJ72341.1"/>
    <property type="molecule type" value="Genomic_DNA"/>
</dbReference>
<organism evidence="10 11">
    <name type="scientific">Granulosicoccus antarcticus IMCC3135</name>
    <dbReference type="NCBI Taxonomy" id="1192854"/>
    <lineage>
        <taxon>Bacteria</taxon>
        <taxon>Pseudomonadati</taxon>
        <taxon>Pseudomonadota</taxon>
        <taxon>Gammaproteobacteria</taxon>
        <taxon>Chromatiales</taxon>
        <taxon>Granulosicoccaceae</taxon>
        <taxon>Granulosicoccus</taxon>
    </lineage>
</organism>
<gene>
    <name evidence="10" type="primary">yedW</name>
    <name evidence="10" type="ORF">IMCC3135_11255</name>
</gene>
<evidence type="ECO:0000256" key="6">
    <source>
        <dbReference type="PROSITE-ProRule" id="PRU00169"/>
    </source>
</evidence>
<dbReference type="CDD" id="cd17624">
    <property type="entry name" value="REC_OmpR_PmrA-like"/>
    <property type="match status" value="1"/>
</dbReference>